<dbReference type="GO" id="GO:0010008">
    <property type="term" value="C:endosome membrane"/>
    <property type="evidence" value="ECO:0007669"/>
    <property type="project" value="TreeGrafter"/>
</dbReference>
<keyword evidence="2 3" id="KW-0067">ATP-binding</keyword>
<keyword evidence="1 3" id="KW-0547">Nucleotide-binding</keyword>
<dbReference type="InterPro" id="IPR027484">
    <property type="entry name" value="PInositol-4-P-5-kinase_N"/>
</dbReference>
<reference evidence="6 7" key="1">
    <citation type="submission" date="2015-12" db="EMBL/GenBank/DDBJ databases">
        <title>The genome of Folsomia candida.</title>
        <authorList>
            <person name="Faddeeva A."/>
            <person name="Derks M.F."/>
            <person name="Anvar Y."/>
            <person name="Smit S."/>
            <person name="Van Straalen N."/>
            <person name="Roelofs D."/>
        </authorList>
    </citation>
    <scope>NUCLEOTIDE SEQUENCE [LARGE SCALE GENOMIC DNA]</scope>
    <source>
        <strain evidence="6 7">VU population</strain>
        <tissue evidence="6">Whole body</tissue>
    </source>
</reference>
<dbReference type="EMBL" id="LNIX01000001">
    <property type="protein sequence ID" value="OXA63104.1"/>
    <property type="molecule type" value="Genomic_DNA"/>
</dbReference>
<evidence type="ECO:0000313" key="6">
    <source>
        <dbReference type="EMBL" id="OXA63104.1"/>
    </source>
</evidence>
<proteinExistence type="predicted"/>
<dbReference type="SMART" id="SM00330">
    <property type="entry name" value="PIPKc"/>
    <property type="match status" value="1"/>
</dbReference>
<protein>
    <recommendedName>
        <fullName evidence="5">PIPK domain-containing protein</fullName>
    </recommendedName>
</protein>
<feature type="region of interest" description="Disordered" evidence="4">
    <location>
        <begin position="152"/>
        <end position="174"/>
    </location>
</feature>
<keyword evidence="7" id="KW-1185">Reference proteome</keyword>
<dbReference type="GO" id="GO:0046854">
    <property type="term" value="P:phosphatidylinositol phosphate biosynthetic process"/>
    <property type="evidence" value="ECO:0007669"/>
    <property type="project" value="TreeGrafter"/>
</dbReference>
<dbReference type="FunFam" id="3.30.800.10:FF:000004">
    <property type="entry name" value="1-phosphatidylinositol 3-phosphate 5-kinase isoform X1"/>
    <property type="match status" value="1"/>
</dbReference>
<evidence type="ECO:0000313" key="7">
    <source>
        <dbReference type="Proteomes" id="UP000198287"/>
    </source>
</evidence>
<feature type="domain" description="PIPK" evidence="5">
    <location>
        <begin position="361"/>
        <end position="687"/>
    </location>
</feature>
<name>A0A226F103_FOLCA</name>
<dbReference type="STRING" id="158441.A0A226F103"/>
<dbReference type="GO" id="GO:0005524">
    <property type="term" value="F:ATP binding"/>
    <property type="evidence" value="ECO:0007669"/>
    <property type="project" value="UniProtKB-UniRule"/>
</dbReference>
<dbReference type="GO" id="GO:0000285">
    <property type="term" value="F:1-phosphatidylinositol-3-phosphate 5-kinase activity"/>
    <property type="evidence" value="ECO:0007669"/>
    <property type="project" value="InterPro"/>
</dbReference>
<keyword evidence="3" id="KW-0808">Transferase</keyword>
<feature type="compositionally biased region" description="Low complexity" evidence="4">
    <location>
        <begin position="157"/>
        <end position="171"/>
    </location>
</feature>
<dbReference type="SUPFAM" id="SSF56104">
    <property type="entry name" value="SAICAR synthase-like"/>
    <property type="match status" value="1"/>
</dbReference>
<sequence length="703" mass="78613">MKNFGFNRFAPIKLWEISLPLYQYPISVRKTPKNVPQLIDEVKSVAILGHGVYSNIFDVLTSLKENPSGLKVEEVLTALIEQQKAERAVFRSKIEDIQVNLATPACSDASEVDSHLWRVKDSIGFLKCNIAETIQQWNLSLNNFICQKKKEEKQAKDTTNTTAANTTTAKTLPRMESEPILPIVKDFEDSMGRLSCLDNLSVDLSEAVTSAHLEHSIHSNSDDRDAPNSEIGTTQLDIPTPNQKRSASPSPSTTSKIENDKTKSEAIKEYDESSEFPKIEKRSSSSTVKTLISHFMSGPGAQIIQTPWPALEHHFPAAYSNIPIPVYENEPSSIVAFTLGSTEYKSKLKQSGCSNLSCATGDDDMLSRRGKVLQTSTTSSGEFNATSNKSIPDEKGAGDTDEDRSAKKGDGNIEIQFSHSSAKFYCRVYFSENFRQLRKTCLVEGEELYVRSLARCVSWAASGGKSGSTFCKTSDDRFVIKQMSRFEIQSFLDFAPNYFDYMKSSLEERKPTVLVKIMGVYRIGFKNFQSNTASKMDILVMENLFYERTITQKFDLKGSIRNRLANVTGKEQEDLVLLDENLVNMACENPMYIRPHTKTVLSLALSNDSRFLASQLVMDYSLLVGLDDKNGTLVVGIIDYIRTFTWDKKIETFVKSSGILGGQGKTPTVVSPTEYQTRFCEAMDRYFLLVPDRWLGLGLGIDT</sequence>
<dbReference type="CDD" id="cd17300">
    <property type="entry name" value="PIPKc_PIKfyve"/>
    <property type="match status" value="1"/>
</dbReference>
<gene>
    <name evidence="6" type="ORF">Fcan01_01926</name>
</gene>
<dbReference type="FunFam" id="3.30.810.10:FF:000001">
    <property type="entry name" value="1-phosphatidylinositol 3-phosphate 5-kinase FAB1"/>
    <property type="match status" value="1"/>
</dbReference>
<dbReference type="InterPro" id="IPR002498">
    <property type="entry name" value="PInositol-4-P-4/5-kinase_core"/>
</dbReference>
<dbReference type="PANTHER" id="PTHR45748">
    <property type="entry name" value="1-PHOSPHATIDYLINOSITOL 3-PHOSPHATE 5-KINASE-RELATED"/>
    <property type="match status" value="1"/>
</dbReference>
<evidence type="ECO:0000256" key="3">
    <source>
        <dbReference type="PROSITE-ProRule" id="PRU00781"/>
    </source>
</evidence>
<comment type="caution">
    <text evidence="6">The sequence shown here is derived from an EMBL/GenBank/DDBJ whole genome shotgun (WGS) entry which is preliminary data.</text>
</comment>
<feature type="compositionally biased region" description="Basic and acidic residues" evidence="4">
    <location>
        <begin position="391"/>
        <end position="411"/>
    </location>
</feature>
<dbReference type="PANTHER" id="PTHR45748:SF7">
    <property type="entry name" value="1-PHOSPHATIDYLINOSITOL 3-PHOSPHATE 5-KINASE-RELATED"/>
    <property type="match status" value="1"/>
</dbReference>
<evidence type="ECO:0000256" key="2">
    <source>
        <dbReference type="ARBA" id="ARBA00022840"/>
    </source>
</evidence>
<dbReference type="OrthoDB" id="158357at2759"/>
<feature type="region of interest" description="Disordered" evidence="4">
    <location>
        <begin position="373"/>
        <end position="411"/>
    </location>
</feature>
<feature type="region of interest" description="Disordered" evidence="4">
    <location>
        <begin position="214"/>
        <end position="283"/>
    </location>
</feature>
<dbReference type="PROSITE" id="PS51455">
    <property type="entry name" value="PIPK"/>
    <property type="match status" value="1"/>
</dbReference>
<evidence type="ECO:0000259" key="5">
    <source>
        <dbReference type="PROSITE" id="PS51455"/>
    </source>
</evidence>
<keyword evidence="3" id="KW-0418">Kinase</keyword>
<feature type="compositionally biased region" description="Polar residues" evidence="4">
    <location>
        <begin position="373"/>
        <end position="390"/>
    </location>
</feature>
<feature type="compositionally biased region" description="Polar residues" evidence="4">
    <location>
        <begin position="230"/>
        <end position="256"/>
    </location>
</feature>
<dbReference type="Gene3D" id="3.30.800.10">
    <property type="entry name" value="Phosphatidylinositol Phosphate Kinase II Beta"/>
    <property type="match status" value="1"/>
</dbReference>
<dbReference type="InterPro" id="IPR027483">
    <property type="entry name" value="PInositol-4-P-4/5-kinase_C_sf"/>
</dbReference>
<dbReference type="Proteomes" id="UP000198287">
    <property type="component" value="Unassembled WGS sequence"/>
</dbReference>
<evidence type="ECO:0000256" key="4">
    <source>
        <dbReference type="SAM" id="MobiDB-lite"/>
    </source>
</evidence>
<feature type="compositionally biased region" description="Basic and acidic residues" evidence="4">
    <location>
        <begin position="257"/>
        <end position="283"/>
    </location>
</feature>
<dbReference type="Gene3D" id="3.30.810.10">
    <property type="entry name" value="2-Layer Sandwich"/>
    <property type="match status" value="1"/>
</dbReference>
<dbReference type="Pfam" id="PF01504">
    <property type="entry name" value="PIP5K"/>
    <property type="match status" value="1"/>
</dbReference>
<dbReference type="AlphaFoldDB" id="A0A226F103"/>
<evidence type="ECO:0000256" key="1">
    <source>
        <dbReference type="ARBA" id="ARBA00022741"/>
    </source>
</evidence>
<feature type="compositionally biased region" description="Basic and acidic residues" evidence="4">
    <location>
        <begin position="214"/>
        <end position="227"/>
    </location>
</feature>
<accession>A0A226F103</accession>
<dbReference type="InterPro" id="IPR044769">
    <property type="entry name" value="PIKfyve_PIPKc"/>
</dbReference>
<organism evidence="6 7">
    <name type="scientific">Folsomia candida</name>
    <name type="common">Springtail</name>
    <dbReference type="NCBI Taxonomy" id="158441"/>
    <lineage>
        <taxon>Eukaryota</taxon>
        <taxon>Metazoa</taxon>
        <taxon>Ecdysozoa</taxon>
        <taxon>Arthropoda</taxon>
        <taxon>Hexapoda</taxon>
        <taxon>Collembola</taxon>
        <taxon>Entomobryomorpha</taxon>
        <taxon>Isotomoidea</taxon>
        <taxon>Isotomidae</taxon>
        <taxon>Proisotominae</taxon>
        <taxon>Folsomia</taxon>
    </lineage>
</organism>